<gene>
    <name evidence="1" type="ORF">NDU88_002836</name>
</gene>
<proteinExistence type="predicted"/>
<evidence type="ECO:0000313" key="1">
    <source>
        <dbReference type="EMBL" id="KAJ1082671.1"/>
    </source>
</evidence>
<organism evidence="1 2">
    <name type="scientific">Pleurodeles waltl</name>
    <name type="common">Iberian ribbed newt</name>
    <dbReference type="NCBI Taxonomy" id="8319"/>
    <lineage>
        <taxon>Eukaryota</taxon>
        <taxon>Metazoa</taxon>
        <taxon>Chordata</taxon>
        <taxon>Craniata</taxon>
        <taxon>Vertebrata</taxon>
        <taxon>Euteleostomi</taxon>
        <taxon>Amphibia</taxon>
        <taxon>Batrachia</taxon>
        <taxon>Caudata</taxon>
        <taxon>Salamandroidea</taxon>
        <taxon>Salamandridae</taxon>
        <taxon>Pleurodelinae</taxon>
        <taxon>Pleurodeles</taxon>
    </lineage>
</organism>
<evidence type="ECO:0000313" key="2">
    <source>
        <dbReference type="Proteomes" id="UP001066276"/>
    </source>
</evidence>
<accession>A0AAV7KT82</accession>
<keyword evidence="2" id="KW-1185">Reference proteome</keyword>
<dbReference type="EMBL" id="JANPWB010000016">
    <property type="protein sequence ID" value="KAJ1082671.1"/>
    <property type="molecule type" value="Genomic_DNA"/>
</dbReference>
<reference evidence="1" key="1">
    <citation type="journal article" date="2022" name="bioRxiv">
        <title>Sequencing and chromosome-scale assembly of the giantPleurodeles waltlgenome.</title>
        <authorList>
            <person name="Brown T."/>
            <person name="Elewa A."/>
            <person name="Iarovenko S."/>
            <person name="Subramanian E."/>
            <person name="Araus A.J."/>
            <person name="Petzold A."/>
            <person name="Susuki M."/>
            <person name="Suzuki K.-i.T."/>
            <person name="Hayashi T."/>
            <person name="Toyoda A."/>
            <person name="Oliveira C."/>
            <person name="Osipova E."/>
            <person name="Leigh N.D."/>
            <person name="Simon A."/>
            <person name="Yun M.H."/>
        </authorList>
    </citation>
    <scope>NUCLEOTIDE SEQUENCE</scope>
    <source>
        <strain evidence="1">20211129_DDA</strain>
        <tissue evidence="1">Liver</tissue>
    </source>
</reference>
<protein>
    <submittedName>
        <fullName evidence="1">Uncharacterized protein</fullName>
    </submittedName>
</protein>
<name>A0AAV7KT82_PLEWA</name>
<dbReference type="Proteomes" id="UP001066276">
    <property type="component" value="Chromosome 12"/>
</dbReference>
<comment type="caution">
    <text evidence="1">The sequence shown here is derived from an EMBL/GenBank/DDBJ whole genome shotgun (WGS) entry which is preliminary data.</text>
</comment>
<dbReference type="AlphaFoldDB" id="A0AAV7KT82"/>
<sequence length="146" mass="16111">MLPHTPAAFRAVALHTKRGTPSILPSPLPHTTMPGDKPTGKPAHQILEALAQQRPVPVMMVPPMTDPPETVKSPKSDISMEHILKITEVGRRLEGMDTKISVLAAESKSIRNDIASFQDTVMNIDHRLFIVEDKLNSSPHNVHELH</sequence>